<feature type="compositionally biased region" description="Basic and acidic residues" evidence="1">
    <location>
        <begin position="1"/>
        <end position="26"/>
    </location>
</feature>
<dbReference type="Proteomes" id="UP001321766">
    <property type="component" value="Chromosome"/>
</dbReference>
<evidence type="ECO:0000313" key="3">
    <source>
        <dbReference type="Proteomes" id="UP001321766"/>
    </source>
</evidence>
<name>A0ABM8BA47_9BIFI</name>
<organism evidence="2 3">
    <name type="scientific">Bombiscardovia nodaiensis</name>
    <dbReference type="NCBI Taxonomy" id="2932181"/>
    <lineage>
        <taxon>Bacteria</taxon>
        <taxon>Bacillati</taxon>
        <taxon>Actinomycetota</taxon>
        <taxon>Actinomycetes</taxon>
        <taxon>Bifidobacteriales</taxon>
        <taxon>Bifidobacteriaceae</taxon>
        <taxon>Bombiscardovia</taxon>
    </lineage>
</organism>
<keyword evidence="3" id="KW-1185">Reference proteome</keyword>
<reference evidence="2 3" key="1">
    <citation type="journal article" date="2023" name="Microbiol. Spectr.">
        <title>Symbiosis of Carpenter Bees with Uncharacterized Lactic Acid Bacteria Showing NAD Auxotrophy.</title>
        <authorList>
            <person name="Kawasaki S."/>
            <person name="Ozawa K."/>
            <person name="Mori T."/>
            <person name="Yamamoto A."/>
            <person name="Ito M."/>
            <person name="Ohkuma M."/>
            <person name="Sakamoto M."/>
            <person name="Matsutani M."/>
        </authorList>
    </citation>
    <scope>NUCLEOTIDE SEQUENCE [LARGE SCALE GENOMIC DNA]</scope>
    <source>
        <strain evidence="2 3">Kim37-2</strain>
    </source>
</reference>
<evidence type="ECO:0000313" key="2">
    <source>
        <dbReference type="EMBL" id="BDR53453.1"/>
    </source>
</evidence>
<dbReference type="EMBL" id="AP026798">
    <property type="protein sequence ID" value="BDR53453.1"/>
    <property type="molecule type" value="Genomic_DNA"/>
</dbReference>
<protein>
    <submittedName>
        <fullName evidence="2">Uncharacterized protein</fullName>
    </submittedName>
</protein>
<accession>A0ABM8BA47</accession>
<feature type="region of interest" description="Disordered" evidence="1">
    <location>
        <begin position="1"/>
        <end position="40"/>
    </location>
</feature>
<sequence length="63" mass="7083">MKESIEERERAKDERLADEAEQEHFRPIPGTAVYRGANAPAMSDEEIEALFEAAQSPADHRGQ</sequence>
<evidence type="ECO:0000256" key="1">
    <source>
        <dbReference type="SAM" id="MobiDB-lite"/>
    </source>
</evidence>
<proteinExistence type="predicted"/>
<gene>
    <name evidence="2" type="ORF">KIM372_13600</name>
</gene>